<accession>A0A7W7YI88</accession>
<dbReference type="InterPro" id="IPR013785">
    <property type="entry name" value="Aldolase_TIM"/>
</dbReference>
<comment type="caution">
    <text evidence="5">The sequence shown here is derived from an EMBL/GenBank/DDBJ whole genome shotgun (WGS) entry which is preliminary data.</text>
</comment>
<dbReference type="InterPro" id="IPR001381">
    <property type="entry name" value="DHquinase_I"/>
</dbReference>
<protein>
    <recommendedName>
        <fullName evidence="2">3-dehydroquinate dehydratase</fullName>
        <ecNumber evidence="2">4.2.1.10</ecNumber>
    </recommendedName>
</protein>
<organism evidence="5 6">
    <name type="scientific">Prosthecobacter dejongeii</name>
    <dbReference type="NCBI Taxonomy" id="48465"/>
    <lineage>
        <taxon>Bacteria</taxon>
        <taxon>Pseudomonadati</taxon>
        <taxon>Verrucomicrobiota</taxon>
        <taxon>Verrucomicrobiia</taxon>
        <taxon>Verrucomicrobiales</taxon>
        <taxon>Verrucomicrobiaceae</taxon>
        <taxon>Prosthecobacter</taxon>
    </lineage>
</organism>
<sequence length="236" mass="25170">MPQLLSSSNLLLSSRPLTVGVIPDLNTLQLWAGLSPAQRELSCDVIELRLDTLKTPAADIRTALAGNAIPVLLTARHPAEGGQGTEAAAGRIALLEPLLDLATLVDIELRSAMDMRPLVQKAQGMGVRVIGSFHDFQATPGEEVLRGAINFAQPAGLDAVKLATFLNKSEDLNRLITLTSEVHRLRLSSMGMGPLGRVSRLVLAKCGSLLNYGYLGEANAPGQWPAARLKELLAEL</sequence>
<dbReference type="RefSeq" id="WP_184205585.1">
    <property type="nucleotide sequence ID" value="NZ_JACHIF010000001.1"/>
</dbReference>
<dbReference type="CDD" id="cd00502">
    <property type="entry name" value="DHQase_I"/>
    <property type="match status" value="1"/>
</dbReference>
<comment type="catalytic activity">
    <reaction evidence="1">
        <text>3-dehydroquinate = 3-dehydroshikimate + H2O</text>
        <dbReference type="Rhea" id="RHEA:21096"/>
        <dbReference type="ChEBI" id="CHEBI:15377"/>
        <dbReference type="ChEBI" id="CHEBI:16630"/>
        <dbReference type="ChEBI" id="CHEBI:32364"/>
        <dbReference type="EC" id="4.2.1.10"/>
    </reaction>
</comment>
<evidence type="ECO:0000313" key="6">
    <source>
        <dbReference type="Proteomes" id="UP000534294"/>
    </source>
</evidence>
<dbReference type="Pfam" id="PF01487">
    <property type="entry name" value="DHquinase_I"/>
    <property type="match status" value="1"/>
</dbReference>
<dbReference type="InterPro" id="IPR050146">
    <property type="entry name" value="Type-I_3-dehydroquinase"/>
</dbReference>
<dbReference type="EMBL" id="JACHIF010000001">
    <property type="protein sequence ID" value="MBB5036592.1"/>
    <property type="molecule type" value="Genomic_DNA"/>
</dbReference>
<dbReference type="Gene3D" id="3.20.20.70">
    <property type="entry name" value="Aldolase class I"/>
    <property type="match status" value="1"/>
</dbReference>
<dbReference type="GO" id="GO:0003855">
    <property type="term" value="F:3-dehydroquinate dehydratase activity"/>
    <property type="evidence" value="ECO:0007669"/>
    <property type="project" value="UniProtKB-EC"/>
</dbReference>
<reference evidence="5 6" key="1">
    <citation type="submission" date="2020-08" db="EMBL/GenBank/DDBJ databases">
        <title>Genomic Encyclopedia of Type Strains, Phase IV (KMG-IV): sequencing the most valuable type-strain genomes for metagenomic binning, comparative biology and taxonomic classification.</title>
        <authorList>
            <person name="Goeker M."/>
        </authorList>
    </citation>
    <scope>NUCLEOTIDE SEQUENCE [LARGE SCALE GENOMIC DNA]</scope>
    <source>
        <strain evidence="5 6">DSM 12251</strain>
    </source>
</reference>
<dbReference type="SUPFAM" id="SSF51569">
    <property type="entry name" value="Aldolase"/>
    <property type="match status" value="1"/>
</dbReference>
<evidence type="ECO:0000256" key="3">
    <source>
        <dbReference type="ARBA" id="ARBA00023239"/>
    </source>
</evidence>
<dbReference type="GO" id="GO:0046279">
    <property type="term" value="P:3,4-dihydroxybenzoate biosynthetic process"/>
    <property type="evidence" value="ECO:0007669"/>
    <property type="project" value="UniProtKB-ARBA"/>
</dbReference>
<dbReference type="AlphaFoldDB" id="A0A7W7YI88"/>
<evidence type="ECO:0000313" key="5">
    <source>
        <dbReference type="EMBL" id="MBB5036592.1"/>
    </source>
</evidence>
<proteinExistence type="predicted"/>
<keyword evidence="4" id="KW-0704">Schiff base</keyword>
<gene>
    <name evidence="5" type="ORF">HNQ64_000826</name>
</gene>
<dbReference type="Proteomes" id="UP000534294">
    <property type="component" value="Unassembled WGS sequence"/>
</dbReference>
<dbReference type="EC" id="4.2.1.10" evidence="2"/>
<name>A0A7W7YI88_9BACT</name>
<dbReference type="PANTHER" id="PTHR43699:SF1">
    <property type="entry name" value="3-DEHYDROQUINATE DEHYDRATASE"/>
    <property type="match status" value="1"/>
</dbReference>
<keyword evidence="3 5" id="KW-0456">Lyase</keyword>
<evidence type="ECO:0000256" key="2">
    <source>
        <dbReference type="ARBA" id="ARBA00012060"/>
    </source>
</evidence>
<evidence type="ECO:0000256" key="4">
    <source>
        <dbReference type="ARBA" id="ARBA00023270"/>
    </source>
</evidence>
<keyword evidence="6" id="KW-1185">Reference proteome</keyword>
<dbReference type="PANTHER" id="PTHR43699">
    <property type="entry name" value="3-DEHYDROQUINATE DEHYDRATASE"/>
    <property type="match status" value="1"/>
</dbReference>
<evidence type="ECO:0000256" key="1">
    <source>
        <dbReference type="ARBA" id="ARBA00001864"/>
    </source>
</evidence>